<dbReference type="PANTHER" id="PTHR30069:SF29">
    <property type="entry name" value="HEMOGLOBIN AND HEMOGLOBIN-HAPTOGLOBIN-BINDING PROTEIN 1-RELATED"/>
    <property type="match status" value="1"/>
</dbReference>
<dbReference type="RefSeq" id="WP_013909529.1">
    <property type="nucleotide sequence ID" value="NC_015682.1"/>
</dbReference>
<accession>F8C562</accession>
<dbReference type="InterPro" id="IPR037066">
    <property type="entry name" value="Plug_dom_sf"/>
</dbReference>
<keyword evidence="7 10" id="KW-0472">Membrane</keyword>
<evidence type="ECO:0000256" key="5">
    <source>
        <dbReference type="ARBA" id="ARBA00022729"/>
    </source>
</evidence>
<feature type="domain" description="TonB-dependent receptor plug" evidence="13">
    <location>
        <begin position="77"/>
        <end position="165"/>
    </location>
</feature>
<keyword evidence="9 10" id="KW-0998">Cell outer membrane</keyword>
<evidence type="ECO:0000256" key="3">
    <source>
        <dbReference type="ARBA" id="ARBA00022452"/>
    </source>
</evidence>
<evidence type="ECO:0000256" key="6">
    <source>
        <dbReference type="ARBA" id="ARBA00023077"/>
    </source>
</evidence>
<dbReference type="Gene3D" id="2.40.170.20">
    <property type="entry name" value="TonB-dependent receptor, beta-barrel domain"/>
    <property type="match status" value="1"/>
</dbReference>
<dbReference type="GO" id="GO:0044718">
    <property type="term" value="P:siderophore transmembrane transport"/>
    <property type="evidence" value="ECO:0007669"/>
    <property type="project" value="TreeGrafter"/>
</dbReference>
<sequence>MGKKFLIKSIILGLITNFLLPIPVIGEEVKEEKVKKAEELPEVVVTGEKIITPTKETAETVFTGTGITKKGIELSGEKGSSNVWSVLNFLPGVLFESPDPTGISSTQRTIIIRGVSGSLGTMSVEGVPVYGGNPIGPREYIFDLDNLETINVYKGVSPVDLGTGAGTRGGTVELKPKWAKDKLGFEFKQSLGMNDYTKTYARIDSGKITPLGTKFSLSYSYTEADKWRGKGEIGPRNNVNFTFVQPIGDRINIKFWANYNDIKHHKYASLSYQDAKRDRWLDYNEDFTGDPQKDWYYYKYQKIGWTNYDYYGFIDVKLLDSLMLQLKPYYRDEEKDDWSGNSRIPGPGGQRPGLTWSGWEVKRKGILTQLIFDFKLVKGILGYNYERQEWDDRPSKNYWLNPDGSLTFIGWGRFTKSISDGFSSSPYFKLSGNIGKLNWQGGIAYIKKKDGKSEGYITQYNGTTPYLVREPKLDYGGRSYSAWVPSFGLSYAFNDKIEVYTSFGKTFQTPYMYMPIVNLYYRLYNKFKKMGITLDDLFNDYKCEETYNWDLGLRFRTEKFELYPTIFYSKHKNLNTPFTPGWKDPDDPTKPLIDPQTGRPVSFNTFIGKAKGYGFELASTFYLTDKIAFFFNPSYVKMKYDGDIVSGGTVYPVDGKQVIGVPERMLTTGLIARYKGFEITPRFRYVGSYYGDFARTEKVAGYEVFDFLVSYNKEEIKSLRLKNVRLSLEIDNLFDRRYIFGTSNSYYPGVPFTVFGSISFSF</sequence>
<evidence type="ECO:0000256" key="8">
    <source>
        <dbReference type="ARBA" id="ARBA00023170"/>
    </source>
</evidence>
<dbReference type="PANTHER" id="PTHR30069">
    <property type="entry name" value="TONB-DEPENDENT OUTER MEMBRANE RECEPTOR"/>
    <property type="match status" value="1"/>
</dbReference>
<dbReference type="Gene3D" id="2.170.130.10">
    <property type="entry name" value="TonB-dependent receptor, plug domain"/>
    <property type="match status" value="1"/>
</dbReference>
<evidence type="ECO:0000256" key="7">
    <source>
        <dbReference type="ARBA" id="ARBA00023136"/>
    </source>
</evidence>
<comment type="similarity">
    <text evidence="10 11">Belongs to the TonB-dependent receptor family.</text>
</comment>
<dbReference type="GO" id="GO:0015344">
    <property type="term" value="F:siderophore uptake transmembrane transporter activity"/>
    <property type="evidence" value="ECO:0007669"/>
    <property type="project" value="TreeGrafter"/>
</dbReference>
<evidence type="ECO:0000256" key="1">
    <source>
        <dbReference type="ARBA" id="ARBA00004571"/>
    </source>
</evidence>
<gene>
    <name evidence="14" type="ordered locus">TOPB45_0727</name>
</gene>
<dbReference type="AlphaFoldDB" id="F8C562"/>
<dbReference type="PROSITE" id="PS52016">
    <property type="entry name" value="TONB_DEPENDENT_REC_3"/>
    <property type="match status" value="1"/>
</dbReference>
<keyword evidence="8 14" id="KW-0675">Receptor</keyword>
<dbReference type="InterPro" id="IPR012910">
    <property type="entry name" value="Plug_dom"/>
</dbReference>
<dbReference type="SUPFAM" id="SSF56935">
    <property type="entry name" value="Porins"/>
    <property type="match status" value="1"/>
</dbReference>
<protein>
    <submittedName>
        <fullName evidence="14">TonB-dependent receptor</fullName>
    </submittedName>
</protein>
<evidence type="ECO:0000313" key="14">
    <source>
        <dbReference type="EMBL" id="AEH22829.1"/>
    </source>
</evidence>
<evidence type="ECO:0000256" key="9">
    <source>
        <dbReference type="ARBA" id="ARBA00023237"/>
    </source>
</evidence>
<dbReference type="Pfam" id="PF00593">
    <property type="entry name" value="TonB_dep_Rec_b-barrel"/>
    <property type="match status" value="1"/>
</dbReference>
<dbReference type="EMBL" id="CP002829">
    <property type="protein sequence ID" value="AEH22829.1"/>
    <property type="molecule type" value="Genomic_DNA"/>
</dbReference>
<keyword evidence="6 11" id="KW-0798">TonB box</keyword>
<evidence type="ECO:0000256" key="2">
    <source>
        <dbReference type="ARBA" id="ARBA00022448"/>
    </source>
</evidence>
<dbReference type="PATRIC" id="fig|795359.3.peg.736"/>
<organism evidence="14 15">
    <name type="scientific">Thermodesulfobacterium geofontis (strain OPF15)</name>
    <dbReference type="NCBI Taxonomy" id="795359"/>
    <lineage>
        <taxon>Bacteria</taxon>
        <taxon>Pseudomonadati</taxon>
        <taxon>Thermodesulfobacteriota</taxon>
        <taxon>Thermodesulfobacteria</taxon>
        <taxon>Thermodesulfobacteriales</taxon>
        <taxon>Thermodesulfobacteriaceae</taxon>
        <taxon>Thermodesulfobacterium</taxon>
    </lineage>
</organism>
<keyword evidence="15" id="KW-1185">Reference proteome</keyword>
<evidence type="ECO:0000256" key="10">
    <source>
        <dbReference type="PROSITE-ProRule" id="PRU01360"/>
    </source>
</evidence>
<dbReference type="InterPro" id="IPR000531">
    <property type="entry name" value="Beta-barrel_TonB"/>
</dbReference>
<dbReference type="KEGG" id="top:TOPB45_0727"/>
<name>F8C562_THEGP</name>
<reference evidence="14 15" key="1">
    <citation type="journal article" date="2013" name="Genome Announc.">
        <title>Complete genome sequence of the hyperthermophilic sulfate-reducing bacterium Thermodesulfobacterium geofontis OPF15T.</title>
        <authorList>
            <person name="Elkins J.G."/>
            <person name="Hamilton-Brehm S.D."/>
            <person name="Lucas S."/>
            <person name="Han J."/>
            <person name="Lapidus A."/>
            <person name="Cheng J.F."/>
            <person name="Goodwin L.A."/>
            <person name="Pitluck S."/>
            <person name="Peters L."/>
            <person name="Mikhailova N."/>
            <person name="Davenport K.W."/>
            <person name="Detter J.C."/>
            <person name="Han C.S."/>
            <person name="Tapia R."/>
            <person name="Land M.L."/>
            <person name="Hauser L."/>
            <person name="Kyrpides N.C."/>
            <person name="Ivanova N.N."/>
            <person name="Pagani I."/>
            <person name="Bruce D."/>
            <person name="Woyke T."/>
            <person name="Cottingham R.W."/>
        </authorList>
    </citation>
    <scope>NUCLEOTIDE SEQUENCE [LARGE SCALE GENOMIC DNA]</scope>
    <source>
        <strain evidence="14 15">OPF15</strain>
    </source>
</reference>
<evidence type="ECO:0000313" key="15">
    <source>
        <dbReference type="Proteomes" id="UP000006583"/>
    </source>
</evidence>
<dbReference type="InterPro" id="IPR036942">
    <property type="entry name" value="Beta-barrel_TonB_sf"/>
</dbReference>
<dbReference type="HOGENOM" id="CLU_021461_0_0_0"/>
<dbReference type="GO" id="GO:0009279">
    <property type="term" value="C:cell outer membrane"/>
    <property type="evidence" value="ECO:0007669"/>
    <property type="project" value="UniProtKB-SubCell"/>
</dbReference>
<dbReference type="STRING" id="795359.TOPB45_0727"/>
<evidence type="ECO:0000259" key="12">
    <source>
        <dbReference type="Pfam" id="PF00593"/>
    </source>
</evidence>
<comment type="subcellular location">
    <subcellularLocation>
        <location evidence="1 10">Cell outer membrane</location>
        <topology evidence="1 10">Multi-pass membrane protein</topology>
    </subcellularLocation>
</comment>
<dbReference type="InterPro" id="IPR039426">
    <property type="entry name" value="TonB-dep_rcpt-like"/>
</dbReference>
<keyword evidence="4 10" id="KW-0812">Transmembrane</keyword>
<keyword evidence="5" id="KW-0732">Signal</keyword>
<evidence type="ECO:0000259" key="13">
    <source>
        <dbReference type="Pfam" id="PF07715"/>
    </source>
</evidence>
<evidence type="ECO:0000256" key="4">
    <source>
        <dbReference type="ARBA" id="ARBA00022692"/>
    </source>
</evidence>
<evidence type="ECO:0000256" key="11">
    <source>
        <dbReference type="RuleBase" id="RU003357"/>
    </source>
</evidence>
<keyword evidence="3 10" id="KW-1134">Transmembrane beta strand</keyword>
<keyword evidence="2 10" id="KW-0813">Transport</keyword>
<feature type="domain" description="TonB-dependent receptor-like beta-barrel" evidence="12">
    <location>
        <begin position="267"/>
        <end position="733"/>
    </location>
</feature>
<dbReference type="Pfam" id="PF07715">
    <property type="entry name" value="Plug"/>
    <property type="match status" value="1"/>
</dbReference>
<dbReference type="eggNOG" id="COG4773">
    <property type="taxonomic scope" value="Bacteria"/>
</dbReference>
<proteinExistence type="inferred from homology"/>
<dbReference type="Proteomes" id="UP000006583">
    <property type="component" value="Chromosome"/>
</dbReference>